<dbReference type="GO" id="GO:0005829">
    <property type="term" value="C:cytosol"/>
    <property type="evidence" value="ECO:0007669"/>
    <property type="project" value="TreeGrafter"/>
</dbReference>
<keyword evidence="4 5" id="KW-0378">Hydrolase</keyword>
<dbReference type="InterPro" id="IPR005227">
    <property type="entry name" value="YqgF"/>
</dbReference>
<dbReference type="EC" id="3.1.-.-" evidence="5"/>
<evidence type="ECO:0000313" key="7">
    <source>
        <dbReference type="EMBL" id="GAJ28295.1"/>
    </source>
</evidence>
<comment type="function">
    <text evidence="5">Could be a nuclease involved in processing of the 5'-end of pre-16S rRNA.</text>
</comment>
<dbReference type="GO" id="GO:0000967">
    <property type="term" value="P:rRNA 5'-end processing"/>
    <property type="evidence" value="ECO:0007669"/>
    <property type="project" value="UniProtKB-UniRule"/>
</dbReference>
<dbReference type="InterPro" id="IPR037027">
    <property type="entry name" value="YqgF/RNaseH-like_dom_sf"/>
</dbReference>
<dbReference type="InterPro" id="IPR006641">
    <property type="entry name" value="YqgF/RNaseH-like_dom"/>
</dbReference>
<keyword evidence="2 5" id="KW-0690">Ribosome biogenesis</keyword>
<evidence type="ECO:0000256" key="1">
    <source>
        <dbReference type="ARBA" id="ARBA00022490"/>
    </source>
</evidence>
<reference evidence="8" key="1">
    <citation type="journal article" date="2014" name="FEMS Microbiol. Lett.">
        <title>Draft Genomic DNA Sequence of the Facultatively Methylotrophic Bacterium Acidomonas methanolica type strain MB58.</title>
        <authorList>
            <person name="Higashiura N."/>
            <person name="Hadano H."/>
            <person name="Hirakawa H."/>
            <person name="Matsutani M."/>
            <person name="Takabe S."/>
            <person name="Matsushita K."/>
            <person name="Azuma Y."/>
        </authorList>
    </citation>
    <scope>NUCLEOTIDE SEQUENCE [LARGE SCALE GENOMIC DNA]</scope>
    <source>
        <strain evidence="8">MB58</strain>
    </source>
</reference>
<comment type="subcellular location">
    <subcellularLocation>
        <location evidence="5">Cytoplasm</location>
    </subcellularLocation>
</comment>
<evidence type="ECO:0000256" key="4">
    <source>
        <dbReference type="ARBA" id="ARBA00022801"/>
    </source>
</evidence>
<reference evidence="7 8" key="2">
    <citation type="journal article" date="2014" name="FEMS Microbiol. Lett.">
        <title>Draft genomic DNA sequence of the facultatively methylotrophic bacterium Acidomonas methanolica type strain MB58.</title>
        <authorList>
            <person name="Higashiura N."/>
            <person name="Hadano H."/>
            <person name="Hirakawa H."/>
            <person name="Matsutani M."/>
            <person name="Takabe S."/>
            <person name="Matsushita K."/>
            <person name="Azuma Y."/>
        </authorList>
    </citation>
    <scope>NUCLEOTIDE SEQUENCE [LARGE SCALE GENOMIC DNA]</scope>
    <source>
        <strain evidence="7 8">MB58</strain>
    </source>
</reference>
<dbReference type="InterPro" id="IPR012337">
    <property type="entry name" value="RNaseH-like_sf"/>
</dbReference>
<accession>A0A023D3F7</accession>
<dbReference type="Pfam" id="PF03652">
    <property type="entry name" value="RuvX"/>
    <property type="match status" value="1"/>
</dbReference>
<dbReference type="CDD" id="cd16964">
    <property type="entry name" value="YqgF"/>
    <property type="match status" value="1"/>
</dbReference>
<keyword evidence="8" id="KW-1185">Reference proteome</keyword>
<sequence>MVLFNPHALRAALPPGRRVLGLDPGSKIVGLALSDASLTLASPYRGLARRKMGAMLEEFATIVRAEEIGALVCGLPLGLDGSFGPAARAAQDWAGDLAERLALPACLWDERLSSSAVNRFLITEMDLTRKRRAEVVDKVAAAYMLQGWLDATQAAEKRSAD</sequence>
<dbReference type="Proteomes" id="UP000019760">
    <property type="component" value="Unassembled WGS sequence"/>
</dbReference>
<evidence type="ECO:0000259" key="6">
    <source>
        <dbReference type="SMART" id="SM00732"/>
    </source>
</evidence>
<comment type="caution">
    <text evidence="7">The sequence shown here is derived from an EMBL/GenBank/DDBJ whole genome shotgun (WGS) entry which is preliminary data.</text>
</comment>
<evidence type="ECO:0000256" key="2">
    <source>
        <dbReference type="ARBA" id="ARBA00022517"/>
    </source>
</evidence>
<dbReference type="PANTHER" id="PTHR33317">
    <property type="entry name" value="POLYNUCLEOTIDYL TRANSFERASE, RIBONUCLEASE H-LIKE SUPERFAMILY PROTEIN"/>
    <property type="match status" value="1"/>
</dbReference>
<dbReference type="NCBIfam" id="TIGR00250">
    <property type="entry name" value="RNAse_H_YqgF"/>
    <property type="match status" value="1"/>
</dbReference>
<dbReference type="SUPFAM" id="SSF53098">
    <property type="entry name" value="Ribonuclease H-like"/>
    <property type="match status" value="1"/>
</dbReference>
<dbReference type="OrthoDB" id="9796140at2"/>
<dbReference type="Gene3D" id="3.30.420.140">
    <property type="entry name" value="YqgF/RNase H-like domain"/>
    <property type="match status" value="1"/>
</dbReference>
<name>A0A023D3F7_ACIMT</name>
<comment type="similarity">
    <text evidence="5">Belongs to the YqgF HJR family.</text>
</comment>
<dbReference type="HAMAP" id="MF_00651">
    <property type="entry name" value="Nuclease_YqgF"/>
    <property type="match status" value="1"/>
</dbReference>
<dbReference type="RefSeq" id="WP_042056738.1">
    <property type="nucleotide sequence ID" value="NZ_BAND01000018.1"/>
</dbReference>
<dbReference type="PANTHER" id="PTHR33317:SF4">
    <property type="entry name" value="POLYNUCLEOTIDYL TRANSFERASE, RIBONUCLEASE H-LIKE SUPERFAMILY PROTEIN"/>
    <property type="match status" value="1"/>
</dbReference>
<gene>
    <name evidence="7" type="ORF">Amme_018_020</name>
</gene>
<keyword evidence="3 5" id="KW-0540">Nuclease</keyword>
<evidence type="ECO:0000313" key="8">
    <source>
        <dbReference type="Proteomes" id="UP000019760"/>
    </source>
</evidence>
<protein>
    <recommendedName>
        <fullName evidence="5">Putative pre-16S rRNA nuclease</fullName>
        <ecNumber evidence="5">3.1.-.-</ecNumber>
    </recommendedName>
</protein>
<evidence type="ECO:0000256" key="3">
    <source>
        <dbReference type="ARBA" id="ARBA00022722"/>
    </source>
</evidence>
<organism evidence="7 8">
    <name type="scientific">Acidomonas methanolica NBRC 104435</name>
    <dbReference type="NCBI Taxonomy" id="1231351"/>
    <lineage>
        <taxon>Bacteria</taxon>
        <taxon>Pseudomonadati</taxon>
        <taxon>Pseudomonadota</taxon>
        <taxon>Alphaproteobacteria</taxon>
        <taxon>Acetobacterales</taxon>
        <taxon>Acetobacteraceae</taxon>
        <taxon>Acidomonas</taxon>
    </lineage>
</organism>
<feature type="domain" description="YqgF/RNase H-like" evidence="6">
    <location>
        <begin position="17"/>
        <end position="117"/>
    </location>
</feature>
<dbReference type="GO" id="GO:0004518">
    <property type="term" value="F:nuclease activity"/>
    <property type="evidence" value="ECO:0007669"/>
    <property type="project" value="UniProtKB-KW"/>
</dbReference>
<proteinExistence type="inferred from homology"/>
<dbReference type="EMBL" id="BAND01000018">
    <property type="protein sequence ID" value="GAJ28295.1"/>
    <property type="molecule type" value="Genomic_DNA"/>
</dbReference>
<dbReference type="AlphaFoldDB" id="A0A023D3F7"/>
<evidence type="ECO:0000256" key="5">
    <source>
        <dbReference type="HAMAP-Rule" id="MF_00651"/>
    </source>
</evidence>
<dbReference type="SMART" id="SM00732">
    <property type="entry name" value="YqgFc"/>
    <property type="match status" value="1"/>
</dbReference>
<keyword evidence="1 5" id="KW-0963">Cytoplasm</keyword>
<dbReference type="GO" id="GO:0016788">
    <property type="term" value="F:hydrolase activity, acting on ester bonds"/>
    <property type="evidence" value="ECO:0007669"/>
    <property type="project" value="UniProtKB-UniRule"/>
</dbReference>